<evidence type="ECO:0000313" key="2">
    <source>
        <dbReference type="Proteomes" id="UP000061660"/>
    </source>
</evidence>
<dbReference type="Proteomes" id="UP000061660">
    <property type="component" value="Chromosome"/>
</dbReference>
<reference evidence="2" key="1">
    <citation type="submission" date="2015-12" db="EMBL/GenBank/DDBJ databases">
        <title>Complete genome sequences of two moderately thermophilic Paenibacillus species.</title>
        <authorList>
            <person name="Butler R.III."/>
            <person name="Wang J."/>
            <person name="Stark B.C."/>
            <person name="Pombert J.-F."/>
        </authorList>
    </citation>
    <scope>NUCLEOTIDE SEQUENCE [LARGE SCALE GENOMIC DNA]</scope>
    <source>
        <strain evidence="2">32O-Y</strain>
    </source>
</reference>
<proteinExistence type="predicted"/>
<dbReference type="KEGG" id="pnp:IJ22_03450"/>
<keyword evidence="2" id="KW-1185">Reference proteome</keyword>
<organism evidence="1 2">
    <name type="scientific">Paenibacillus naphthalenovorans</name>
    <dbReference type="NCBI Taxonomy" id="162209"/>
    <lineage>
        <taxon>Bacteria</taxon>
        <taxon>Bacillati</taxon>
        <taxon>Bacillota</taxon>
        <taxon>Bacilli</taxon>
        <taxon>Bacillales</taxon>
        <taxon>Paenibacillaceae</taxon>
        <taxon>Paenibacillus</taxon>
    </lineage>
</organism>
<name>A0A0U2W2I3_9BACL</name>
<accession>A0A0U2W2I3</accession>
<dbReference type="PATRIC" id="fig|162209.4.peg.365"/>
<dbReference type="AlphaFoldDB" id="A0A0U2W2I3"/>
<evidence type="ECO:0000313" key="1">
    <source>
        <dbReference type="EMBL" id="ALS20734.1"/>
    </source>
</evidence>
<reference evidence="1 2" key="2">
    <citation type="journal article" date="2016" name="Genome Announc.">
        <title>Complete Genome Sequences of Two Interactive Moderate Thermophiles, Paenibacillus napthalenovorans 32O-Y and Paenibacillus sp. 32O-W.</title>
        <authorList>
            <person name="Butler R.R.III."/>
            <person name="Wang J."/>
            <person name="Stark B.C."/>
            <person name="Pombert J.F."/>
        </authorList>
    </citation>
    <scope>NUCLEOTIDE SEQUENCE [LARGE SCALE GENOMIC DNA]</scope>
    <source>
        <strain evidence="1 2">32O-Y</strain>
    </source>
</reference>
<dbReference type="EMBL" id="CP013652">
    <property type="protein sequence ID" value="ALS20734.1"/>
    <property type="molecule type" value="Genomic_DNA"/>
</dbReference>
<protein>
    <submittedName>
        <fullName evidence="1">Uncharacterized protein</fullName>
    </submittedName>
</protein>
<sequence length="95" mass="11081">MSYSLQHASQLPKTGFRWNDVGLMGRGWNMKNLMKHDVKDLIDQDVQELVNCLHLPENEILERFSFTHEGEILSNENAMRFILFLKSELLKECTG</sequence>
<gene>
    <name evidence="1" type="ORF">IJ22_03450</name>
</gene>